<dbReference type="EMBL" id="CP116614">
    <property type="protein sequence ID" value="WCG02590.1"/>
    <property type="molecule type" value="Genomic_DNA"/>
</dbReference>
<reference evidence="1" key="1">
    <citation type="submission" date="2023-01" db="EMBL/GenBank/DDBJ databases">
        <title>Phages are important unrecognized players in the ecology of the oral pathogen Porphyromonas gingivalis.</title>
        <authorList>
            <person name="Matrishin C.B."/>
            <person name="Kauffman K.M."/>
        </authorList>
    </citation>
    <scope>NUCLEOTIDE SEQUENCE</scope>
    <source>
        <strain evidence="1">ATCC 49417</strain>
    </source>
</reference>
<evidence type="ECO:0000313" key="1">
    <source>
        <dbReference type="EMBL" id="WCG02590.1"/>
    </source>
</evidence>
<dbReference type="InterPro" id="IPR021145">
    <property type="entry name" value="Portal_protein_SPP1_Gp6-like"/>
</dbReference>
<organism evidence="1 2">
    <name type="scientific">Porphyromonas gingivalis</name>
    <name type="common">Bacteroides gingivalis</name>
    <dbReference type="NCBI Taxonomy" id="837"/>
    <lineage>
        <taxon>Bacteria</taxon>
        <taxon>Pseudomonadati</taxon>
        <taxon>Bacteroidota</taxon>
        <taxon>Bacteroidia</taxon>
        <taxon>Bacteroidales</taxon>
        <taxon>Porphyromonadaceae</taxon>
        <taxon>Porphyromonas</taxon>
    </lineage>
</organism>
<name>A0AAE9X9A1_PORGN</name>
<evidence type="ECO:0000313" key="2">
    <source>
        <dbReference type="Proteomes" id="UP001179501"/>
    </source>
</evidence>
<proteinExistence type="predicted"/>
<gene>
    <name evidence="1" type="ORF">NY151_07975</name>
</gene>
<dbReference type="Proteomes" id="UP001179501">
    <property type="component" value="Chromosome"/>
</dbReference>
<protein>
    <submittedName>
        <fullName evidence="1">Phage portal protein</fullName>
    </submittedName>
</protein>
<dbReference type="AlphaFoldDB" id="A0AAE9X9A1"/>
<dbReference type="Pfam" id="PF05133">
    <property type="entry name" value="SPP1_portal"/>
    <property type="match status" value="1"/>
</dbReference>
<sequence>MPPLDQIIKSQSAGEVIAELKKRPTRQPDLQRAEKALNPKLHDINDPTIRPDKRVKVDTDNGGEKVIDTGADGTTYRIEKVARIAVALQKLIINRAVSFCFGNPPAYNATPENEKQELVMKALNRVLHDNKTASLNRKIGRRVFGYKECAEVWYVQEKSKEHQAYGFPTRFKLRCALWSPKNGDTLYPYFDETGDMVAFSRAFSRKVEGKKAVEYFETYTDSEHWLWVNGSSGYEVVEGYPREVAIGKIPVAYGRQDEFETEDVDELIDRLEKLLSNFADTNDYHASPKIVAKGDIRGWSQKGESGAVIEVDENASVDYLSWQNAPESVKLEIETLLKLIYTITQTPDISFDSVKGLGAISGVALKLLFMDAHLKVQDKKETFDDYLQRRVNIIKAFIGKLNPELEEDAELLEVEPEIIPYMLTNEIDEINTWLAANGNKPLVSQKASVKGANLTQDPEKDFEQIQEEANVENSFSIGEPVIDA</sequence>
<dbReference type="RefSeq" id="WP_077083595.1">
    <property type="nucleotide sequence ID" value="NZ_CP116614.1"/>
</dbReference>
<accession>A0AAE9X9A1</accession>